<feature type="signal peptide" evidence="1">
    <location>
        <begin position="1"/>
        <end position="28"/>
    </location>
</feature>
<name>A0A2A9EJV6_9MICO</name>
<comment type="caution">
    <text evidence="2">The sequence shown here is derived from an EMBL/GenBank/DDBJ whole genome shotgun (WGS) entry which is preliminary data.</text>
</comment>
<dbReference type="Proteomes" id="UP000222106">
    <property type="component" value="Unassembled WGS sequence"/>
</dbReference>
<gene>
    <name evidence="2" type="ORF">ATJ97_1588</name>
</gene>
<dbReference type="AlphaFoldDB" id="A0A2A9EJV6"/>
<sequence length="272" mass="28623">MNTARLISVTAAIAASVALFSPGGSSYAAWSDTVVLAGTISSGQLSVEPVGTSVEVVGGTVVVTASAHLAVQGDALTAKLDLDLAGFTLANGTTPPGMVVDVSETTGRLTASSGSWNVDRTYNGAVVTARIQLPVAEARAMTAQPRVIWRLQQSTPGQGWSAQAVHEVSFAGVPSIPTFPELGCLPGSSEGGSITIFWTWDGKEPLRWQILERNSAENNFKVVQSITADGRTVYTVTVPTQNDNWLYSVRAVYQDGTTKETQYVTRSCAVVK</sequence>
<keyword evidence="3" id="KW-1185">Reference proteome</keyword>
<organism evidence="2 3">
    <name type="scientific">Georgenia soli</name>
    <dbReference type="NCBI Taxonomy" id="638953"/>
    <lineage>
        <taxon>Bacteria</taxon>
        <taxon>Bacillati</taxon>
        <taxon>Actinomycetota</taxon>
        <taxon>Actinomycetes</taxon>
        <taxon>Micrococcales</taxon>
        <taxon>Bogoriellaceae</taxon>
        <taxon>Georgenia</taxon>
    </lineage>
</organism>
<evidence type="ECO:0000256" key="1">
    <source>
        <dbReference type="SAM" id="SignalP"/>
    </source>
</evidence>
<evidence type="ECO:0000313" key="3">
    <source>
        <dbReference type="Proteomes" id="UP000222106"/>
    </source>
</evidence>
<dbReference type="EMBL" id="PDJI01000004">
    <property type="protein sequence ID" value="PFG39093.1"/>
    <property type="molecule type" value="Genomic_DNA"/>
</dbReference>
<protein>
    <recommendedName>
        <fullName evidence="4">Fibronectin type-III domain-containing protein</fullName>
    </recommendedName>
</protein>
<evidence type="ECO:0008006" key="4">
    <source>
        <dbReference type="Google" id="ProtNLM"/>
    </source>
</evidence>
<dbReference type="OrthoDB" id="9758578at2"/>
<feature type="chain" id="PRO_5012993048" description="Fibronectin type-III domain-containing protein" evidence="1">
    <location>
        <begin position="29"/>
        <end position="272"/>
    </location>
</feature>
<proteinExistence type="predicted"/>
<accession>A0A2A9EJV6</accession>
<keyword evidence="1" id="KW-0732">Signal</keyword>
<dbReference type="RefSeq" id="WP_098483255.1">
    <property type="nucleotide sequence ID" value="NZ_PDJI01000004.1"/>
</dbReference>
<reference evidence="2 3" key="1">
    <citation type="submission" date="2017-10" db="EMBL/GenBank/DDBJ databases">
        <title>Sequencing the genomes of 1000 actinobacteria strains.</title>
        <authorList>
            <person name="Klenk H.-P."/>
        </authorList>
    </citation>
    <scope>NUCLEOTIDE SEQUENCE [LARGE SCALE GENOMIC DNA]</scope>
    <source>
        <strain evidence="2 3">DSM 21838</strain>
    </source>
</reference>
<evidence type="ECO:0000313" key="2">
    <source>
        <dbReference type="EMBL" id="PFG39093.1"/>
    </source>
</evidence>